<dbReference type="Proteomes" id="UP001148838">
    <property type="component" value="Unassembled WGS sequence"/>
</dbReference>
<accession>A0ABQ8TXU6</accession>
<gene>
    <name evidence="1" type="ORF">ANN_03006</name>
</gene>
<evidence type="ECO:0000313" key="2">
    <source>
        <dbReference type="Proteomes" id="UP001148838"/>
    </source>
</evidence>
<organism evidence="1 2">
    <name type="scientific">Periplaneta americana</name>
    <name type="common">American cockroach</name>
    <name type="synonym">Blatta americana</name>
    <dbReference type="NCBI Taxonomy" id="6978"/>
    <lineage>
        <taxon>Eukaryota</taxon>
        <taxon>Metazoa</taxon>
        <taxon>Ecdysozoa</taxon>
        <taxon>Arthropoda</taxon>
        <taxon>Hexapoda</taxon>
        <taxon>Insecta</taxon>
        <taxon>Pterygota</taxon>
        <taxon>Neoptera</taxon>
        <taxon>Polyneoptera</taxon>
        <taxon>Dictyoptera</taxon>
        <taxon>Blattodea</taxon>
        <taxon>Blattoidea</taxon>
        <taxon>Blattidae</taxon>
        <taxon>Blattinae</taxon>
        <taxon>Periplaneta</taxon>
    </lineage>
</organism>
<dbReference type="EMBL" id="JAJSOF020000001">
    <property type="protein sequence ID" value="KAJ4451541.1"/>
    <property type="molecule type" value="Genomic_DNA"/>
</dbReference>
<protein>
    <submittedName>
        <fullName evidence="1">Uncharacterized protein</fullName>
    </submittedName>
</protein>
<sequence>MINNESRKTHNQYLRQGHDDQVYRTPVRDLADLQERIYAAVNNVTPQMLHNTWVEVEYRLDISRVTNGSHVEYAMDNIDDPSLEVFDRKPVSHIRTIKRQELLMETMVEKLREREFWYAVVYHSRAYVTSGKNRKILGRIIAVTSKFQTVLQDAKMEYNAVMFIQVTAVKFEFERKEVYQGLPVTLAPIIVQHSRDSCQNLLHVRSRRQSGFLF</sequence>
<proteinExistence type="predicted"/>
<keyword evidence="2" id="KW-1185">Reference proteome</keyword>
<evidence type="ECO:0000313" key="1">
    <source>
        <dbReference type="EMBL" id="KAJ4451541.1"/>
    </source>
</evidence>
<reference evidence="1 2" key="1">
    <citation type="journal article" date="2022" name="Allergy">
        <title>Genome assembly and annotation of Periplaneta americana reveal a comprehensive cockroach allergen profile.</title>
        <authorList>
            <person name="Wang L."/>
            <person name="Xiong Q."/>
            <person name="Saelim N."/>
            <person name="Wang L."/>
            <person name="Nong W."/>
            <person name="Wan A.T."/>
            <person name="Shi M."/>
            <person name="Liu X."/>
            <person name="Cao Q."/>
            <person name="Hui J.H.L."/>
            <person name="Sookrung N."/>
            <person name="Leung T.F."/>
            <person name="Tungtrongchitr A."/>
            <person name="Tsui S.K.W."/>
        </authorList>
    </citation>
    <scope>NUCLEOTIDE SEQUENCE [LARGE SCALE GENOMIC DNA]</scope>
    <source>
        <strain evidence="1">PWHHKU_190912</strain>
    </source>
</reference>
<comment type="caution">
    <text evidence="1">The sequence shown here is derived from an EMBL/GenBank/DDBJ whole genome shotgun (WGS) entry which is preliminary data.</text>
</comment>
<name>A0ABQ8TXU6_PERAM</name>